<gene>
    <name evidence="1" type="ORF">MRB53_031498</name>
</gene>
<comment type="caution">
    <text evidence="1">The sequence shown here is derived from an EMBL/GenBank/DDBJ whole genome shotgun (WGS) entry which is preliminary data.</text>
</comment>
<accession>A0ACC2KP50</accession>
<dbReference type="EMBL" id="CM056818">
    <property type="protein sequence ID" value="KAJ8622969.1"/>
    <property type="molecule type" value="Genomic_DNA"/>
</dbReference>
<proteinExistence type="predicted"/>
<name>A0ACC2KP50_PERAE</name>
<organism evidence="1 2">
    <name type="scientific">Persea americana</name>
    <name type="common">Avocado</name>
    <dbReference type="NCBI Taxonomy" id="3435"/>
    <lineage>
        <taxon>Eukaryota</taxon>
        <taxon>Viridiplantae</taxon>
        <taxon>Streptophyta</taxon>
        <taxon>Embryophyta</taxon>
        <taxon>Tracheophyta</taxon>
        <taxon>Spermatophyta</taxon>
        <taxon>Magnoliopsida</taxon>
        <taxon>Magnoliidae</taxon>
        <taxon>Laurales</taxon>
        <taxon>Lauraceae</taxon>
        <taxon>Persea</taxon>
    </lineage>
</organism>
<reference evidence="1 2" key="1">
    <citation type="journal article" date="2022" name="Hortic Res">
        <title>A haplotype resolved chromosomal level avocado genome allows analysis of novel avocado genes.</title>
        <authorList>
            <person name="Nath O."/>
            <person name="Fletcher S.J."/>
            <person name="Hayward A."/>
            <person name="Shaw L.M."/>
            <person name="Masouleh A.K."/>
            <person name="Furtado A."/>
            <person name="Henry R.J."/>
            <person name="Mitter N."/>
        </authorList>
    </citation>
    <scope>NUCLEOTIDE SEQUENCE [LARGE SCALE GENOMIC DNA]</scope>
    <source>
        <strain evidence="2">cv. Hass</strain>
    </source>
</reference>
<keyword evidence="2" id="KW-1185">Reference proteome</keyword>
<evidence type="ECO:0000313" key="1">
    <source>
        <dbReference type="EMBL" id="KAJ8622969.1"/>
    </source>
</evidence>
<sequence>MNTLSLIPTTPKNVPTKTPKHSNLSLPKPQFQNPTKHPNFEPLKHRLIRLAESGHLKTALSTLDLMTQQGIQPDLTTYSVLLKSCIRSRSFDRGKRLHAQLLESGLELDSVVLNSLISLYSKCGDWESANSIFELMGCRKDLVSWSAMISCFAHNGREFEAVATFVRMIELGECPNQFCFASVIRACSNAENAWIGRVVFGSVIKTGFLVSDVCVGCALIDMFAKIGDLVSARKVFDVMPERNVVVWTLMVTRYAQGGFTKDAISLFLDMELTGLEPDQFSLSSVISACAELGCIELGRQLHSRAIRAGLDSDVCVGCSLVDMYVKCLAEGSMENSRKVFDRMPEHNVMSWTAIITGYVQSGGQDEEAIRLFCEMKMGRVQPNPFTFSSVLKACANLSDSSMGEQVYALVVKSGFASVNCVGNSFVSMYTRSGRMEEAQKAFNILFEKNLISYNIMVDGHAKNTHSEEAFELYHQIEDMGIGVCGFTFASLLSAAASIGALGKGQQIHARLMKSGFGWDQCVTNALISMYARSGNIDDASKVFSEVSDRNVISWTSMITGFAKHGYARKALELFHQMALAGIKPNEVTYVAVLSACSHVGFVEEGWKHFYSMSSDHGIVPRIEHYACMVDVLARSGFLKEAYEFIKSMPSKPDALVWRTLLGACQVHGNVELGSLAAKHILELEPNDPAAYVLLSNLYAATGQWQNATEVRRSMREKKLTKESGCSWVEINGNVHKFFVGDTSHPQAREIFDKLDQLACEIKGMGYVPDTNFVLHDVEEEQKEKYLFQHSEKIAVAFGLIRTSRPRPIRIFKNLRVCGDCHSAIKFISLTEGREIILRDSNRFHHIKDGTCSCGDYW</sequence>
<protein>
    <submittedName>
        <fullName evidence="1">Uncharacterized protein</fullName>
    </submittedName>
</protein>
<dbReference type="Proteomes" id="UP001234297">
    <property type="component" value="Chromosome 10"/>
</dbReference>
<evidence type="ECO:0000313" key="2">
    <source>
        <dbReference type="Proteomes" id="UP001234297"/>
    </source>
</evidence>